<protein>
    <submittedName>
        <fullName evidence="1">Uncharacterized protein</fullName>
    </submittedName>
</protein>
<proteinExistence type="predicted"/>
<dbReference type="AlphaFoldDB" id="A0A699T141"/>
<comment type="caution">
    <text evidence="1">The sequence shown here is derived from an EMBL/GenBank/DDBJ whole genome shotgun (WGS) entry which is preliminary data.</text>
</comment>
<evidence type="ECO:0000313" key="1">
    <source>
        <dbReference type="EMBL" id="GFD03113.1"/>
    </source>
</evidence>
<gene>
    <name evidence="1" type="ORF">Tci_875082</name>
</gene>
<dbReference type="EMBL" id="BKCJ011202680">
    <property type="protein sequence ID" value="GFD03113.1"/>
    <property type="molecule type" value="Genomic_DNA"/>
</dbReference>
<sequence length="84" mass="9285">MEVVEWPGMEERTNGACLLPGKVEKANANAMEVVEWAGMGEKRVAGILVLNATVLAKMRGRDGYCWNFGVLTMLVPPLVRDYQC</sequence>
<name>A0A699T141_TANCI</name>
<organism evidence="1">
    <name type="scientific">Tanacetum cinerariifolium</name>
    <name type="common">Dalmatian daisy</name>
    <name type="synonym">Chrysanthemum cinerariifolium</name>
    <dbReference type="NCBI Taxonomy" id="118510"/>
    <lineage>
        <taxon>Eukaryota</taxon>
        <taxon>Viridiplantae</taxon>
        <taxon>Streptophyta</taxon>
        <taxon>Embryophyta</taxon>
        <taxon>Tracheophyta</taxon>
        <taxon>Spermatophyta</taxon>
        <taxon>Magnoliopsida</taxon>
        <taxon>eudicotyledons</taxon>
        <taxon>Gunneridae</taxon>
        <taxon>Pentapetalae</taxon>
        <taxon>asterids</taxon>
        <taxon>campanulids</taxon>
        <taxon>Asterales</taxon>
        <taxon>Asteraceae</taxon>
        <taxon>Asteroideae</taxon>
        <taxon>Anthemideae</taxon>
        <taxon>Anthemidinae</taxon>
        <taxon>Tanacetum</taxon>
    </lineage>
</organism>
<accession>A0A699T141</accession>
<reference evidence="1" key="1">
    <citation type="journal article" date="2019" name="Sci. Rep.">
        <title>Draft genome of Tanacetum cinerariifolium, the natural source of mosquito coil.</title>
        <authorList>
            <person name="Yamashiro T."/>
            <person name="Shiraishi A."/>
            <person name="Satake H."/>
            <person name="Nakayama K."/>
        </authorList>
    </citation>
    <scope>NUCLEOTIDE SEQUENCE</scope>
</reference>